<reference evidence="1" key="2">
    <citation type="journal article" date="2000" name="Genome Res.">
        <title>Normalization and subtraction of cap-trapper-selected cDNAs to prepare full-length cDNA libraries for rapid discovery of new genes.</title>
        <authorList>
            <person name="Carninci P."/>
            <person name="Shibata Y."/>
            <person name="Hayatsu N."/>
            <person name="Sugahara Y."/>
            <person name="Shibata K."/>
            <person name="Itoh M."/>
            <person name="Konno H."/>
            <person name="Okazaki Y."/>
            <person name="Muramatsu M."/>
            <person name="Hayashizaki Y."/>
        </authorList>
    </citation>
    <scope>NUCLEOTIDE SEQUENCE</scope>
    <source>
        <strain evidence="1">C57BL/6J</strain>
        <tissue evidence="1">Testis</tissue>
    </source>
</reference>
<proteinExistence type="evidence at transcript level"/>
<reference evidence="1" key="5">
    <citation type="journal article" date="2001" name="Nature">
        <title>Functional annotation of a full-length mouse cDNA collection.</title>
        <authorList>
            <consortium name="The RIKEN Genome Exploration Research Group Phase II Team and the FANTOM Consortium"/>
        </authorList>
    </citation>
    <scope>NUCLEOTIDE SEQUENCE</scope>
    <source>
        <strain evidence="1">C57BL/6J</strain>
        <tissue evidence="1">Testis</tissue>
    </source>
</reference>
<name>Q9D576_MOUSE</name>
<dbReference type="PANTHER" id="PTHR10424">
    <property type="entry name" value="VIRAL ENVELOPE PROTEIN"/>
    <property type="match status" value="1"/>
</dbReference>
<evidence type="ECO:0008006" key="3">
    <source>
        <dbReference type="Google" id="ProtNLM"/>
    </source>
</evidence>
<organism evidence="1">
    <name type="scientific">Mus musculus</name>
    <name type="common">Mouse</name>
    <dbReference type="NCBI Taxonomy" id="10090"/>
    <lineage>
        <taxon>Eukaryota</taxon>
        <taxon>Metazoa</taxon>
        <taxon>Chordata</taxon>
        <taxon>Craniata</taxon>
        <taxon>Vertebrata</taxon>
        <taxon>Euteleostomi</taxon>
        <taxon>Mammalia</taxon>
        <taxon>Eutheria</taxon>
        <taxon>Euarchontoglires</taxon>
        <taxon>Glires</taxon>
        <taxon>Rodentia</taxon>
        <taxon>Myomorpha</taxon>
        <taxon>Muroidea</taxon>
        <taxon>Muridae</taxon>
        <taxon>Murinae</taxon>
        <taxon>Mus</taxon>
        <taxon>Mus</taxon>
    </lineage>
</organism>
<dbReference type="PhylomeDB" id="Q9D576"/>
<dbReference type="AGR" id="MGI:1921959"/>
<dbReference type="Pfam" id="PF00429">
    <property type="entry name" value="TLV_coat"/>
    <property type="match status" value="1"/>
</dbReference>
<evidence type="ECO:0000313" key="1">
    <source>
        <dbReference type="EMBL" id="BAB29942.1"/>
    </source>
</evidence>
<dbReference type="InterPro" id="IPR018154">
    <property type="entry name" value="TLV/ENV_coat_polyprotein"/>
</dbReference>
<gene>
    <name evidence="2" type="primary">4930505O20Rik</name>
</gene>
<reference evidence="1" key="6">
    <citation type="journal article" date="2002" name="Nature">
        <title>Analysis of the mouse transcriptome based on functional annotation of 60,770 full-length cDNAs.</title>
        <authorList>
            <consortium name="The FANTOM Consortium and the RIKEN Genome Exploration Research Group Phase I and II Team"/>
        </authorList>
    </citation>
    <scope>NUCLEOTIDE SEQUENCE</scope>
    <source>
        <strain evidence="1">C57BL/6J</strain>
        <tissue evidence="1">Testis</tissue>
    </source>
</reference>
<dbReference type="AlphaFoldDB" id="Q9D576"/>
<reference evidence="1" key="1">
    <citation type="journal article" date="1999" name="Methods Enzymol.">
        <title>High-efficiency full-length cDNA cloning.</title>
        <authorList>
            <person name="Carninci P."/>
            <person name="Hayashizaki Y."/>
        </authorList>
    </citation>
    <scope>NUCLEOTIDE SEQUENCE</scope>
    <source>
        <strain evidence="1">C57BL/6J</strain>
        <tissue evidence="1">Testis</tissue>
    </source>
</reference>
<dbReference type="EMBL" id="AK015711">
    <property type="protein sequence ID" value="BAB29942.1"/>
    <property type="molecule type" value="mRNA"/>
</dbReference>
<reference evidence="1" key="4">
    <citation type="submission" date="2000-07" db="EMBL/GenBank/DDBJ databases">
        <authorList>
            <person name="Adachi J."/>
            <person name="Aizawa K."/>
            <person name="Akahira S."/>
            <person name="Akimura T."/>
            <person name="Arai A."/>
            <person name="Aono H."/>
            <person name="Arakawa T."/>
            <person name="Bono H."/>
            <person name="Carninci P."/>
            <person name="Fukuda S."/>
            <person name="Fukunishi Y."/>
            <person name="Furuno M."/>
            <person name="Hanagaki T."/>
            <person name="Hara A."/>
            <person name="Hayatsu N."/>
            <person name="Hiramoto K."/>
            <person name="Hiraoka T."/>
            <person name="Hori F."/>
            <person name="Imotani K."/>
            <person name="Ishii Y."/>
            <person name="Itoh M."/>
            <person name="Izawa M."/>
            <person name="Kasukawa T."/>
            <person name="Kato H."/>
            <person name="Kawai J."/>
            <person name="Kojima Y."/>
            <person name="Konno H."/>
            <person name="Kouda M."/>
            <person name="Koya S."/>
            <person name="Kurihara C."/>
            <person name="Matsuyama T."/>
            <person name="Miyazaki A."/>
            <person name="Nishi K."/>
            <person name="Nomura K."/>
            <person name="Numazaki R."/>
            <person name="Ohno M."/>
            <person name="Okazaki Y."/>
            <person name="Okido T."/>
            <person name="Owa C."/>
            <person name="Saito H."/>
            <person name="Saito R."/>
            <person name="Sakai C."/>
            <person name="Sakai K."/>
            <person name="Sano H."/>
            <person name="Sasaki D."/>
            <person name="Shibata K."/>
            <person name="Shibata Y."/>
            <person name="Shinagawa A."/>
            <person name="Shiraki T."/>
            <person name="Sogabe Y."/>
            <person name="Suzuki H."/>
            <person name="Tagami M."/>
            <person name="Tagawa A."/>
            <person name="Takahashi F."/>
            <person name="Tanaka T."/>
            <person name="Tejima Y."/>
            <person name="Toya T."/>
            <person name="Yamamura T."/>
            <person name="Yasunishi A."/>
            <person name="Yoshida K."/>
            <person name="Yoshino M."/>
            <person name="Muramatsu M."/>
            <person name="Hayashizaki Y."/>
        </authorList>
    </citation>
    <scope>NUCLEOTIDE SEQUENCE</scope>
    <source>
        <strain evidence="1">C57BL/6J</strain>
        <tissue evidence="1">Testis</tissue>
    </source>
</reference>
<evidence type="ECO:0000313" key="2">
    <source>
        <dbReference type="MGI" id="MGI:1921959"/>
    </source>
</evidence>
<reference evidence="1" key="8">
    <citation type="journal article" date="2005" name="Science">
        <title>Antisense Transcription in the Mammalian Transcriptome.</title>
        <authorList>
            <consortium name="RIKEN Genome Exploration Research Group and Genome Science Group (Genome Network Project Core Group) and the FANTOM Consortium"/>
        </authorList>
    </citation>
    <scope>NUCLEOTIDE SEQUENCE</scope>
    <source>
        <strain evidence="1">C57BL/6J</strain>
        <tissue evidence="1">Testis</tissue>
    </source>
</reference>
<reference evidence="1" key="3">
    <citation type="journal article" date="2000" name="Genome Res.">
        <title>RIKEN integrated sequence analysis (RISA) system--384-format sequencing pipeline with 384 multicapillary sequencer.</title>
        <authorList>
            <person name="Shibata K."/>
            <person name="Itoh M."/>
            <person name="Aizawa K."/>
            <person name="Nagaoka S."/>
            <person name="Sasaki N."/>
            <person name="Carninci P."/>
            <person name="Konno H."/>
            <person name="Akiyama J."/>
            <person name="Nishi K."/>
            <person name="Kitsunai T."/>
            <person name="Tashiro H."/>
            <person name="Itoh M."/>
            <person name="Sumi N."/>
            <person name="Ishii Y."/>
            <person name="Nakamura S."/>
            <person name="Hazama M."/>
            <person name="Nishine T."/>
            <person name="Harada A."/>
            <person name="Yamamoto R."/>
            <person name="Matsumoto H."/>
            <person name="Sakaguchi S."/>
            <person name="Ikegami T."/>
            <person name="Kashiwagi K."/>
            <person name="Fujiwake S."/>
            <person name="Inoue K."/>
            <person name="Togawa Y."/>
            <person name="Izawa M."/>
            <person name="Ohara E."/>
            <person name="Watahiki M."/>
            <person name="Yoneda Y."/>
            <person name="Ishikawa T."/>
            <person name="Ozawa K."/>
            <person name="Tanaka T."/>
            <person name="Matsuura S."/>
            <person name="Kawai J."/>
            <person name="Okazaki Y."/>
            <person name="Muramatsu M."/>
            <person name="Inoue Y."/>
            <person name="Kira A."/>
            <person name="Hayashizaki Y."/>
        </authorList>
    </citation>
    <scope>NUCLEOTIDE SEQUENCE</scope>
    <source>
        <strain evidence="1">C57BL/6J</strain>
        <tissue evidence="1">Testis</tissue>
    </source>
</reference>
<sequence>MCILGTNSQLSLTASLVVLPSNLTSPFVSCPDSDVAMTPYLTSIPLFGMANCFKTSGTYPVAPLSSLDCNRTITLNISSLPQCPAVQNTSILCGTQVYHHLPAIWSGVCMLVLLFPELGVIQGNEPLPIPVVDMIAAQHKRAVQITPLLVAMGIAIGAGTGIAGKMTSMTQYNIFSSQFKSNLQEMTETVLTIQKQIDSLAAVVLQNRQGLDVLSAKEGGLCLFLQEECCFYINQSGRIVRNKIQEL</sequence>
<dbReference type="SUPFAM" id="SSF58069">
    <property type="entry name" value="Virus ectodomain"/>
    <property type="match status" value="1"/>
</dbReference>
<dbReference type="CDD" id="cd09851">
    <property type="entry name" value="HTLV-1-like_HR1-HR2"/>
    <property type="match status" value="1"/>
</dbReference>
<dbReference type="PANTHER" id="PTHR10424:SF60">
    <property type="entry name" value="HERV-H_2Q24.1 PROVIRUS ANCESTRAL ENV POLYPROTEIN-RELATED"/>
    <property type="match status" value="1"/>
</dbReference>
<reference evidence="1" key="7">
    <citation type="journal article" date="2005" name="Science">
        <title>The Transcriptional Landscape of the Mammalian Genome.</title>
        <authorList>
            <consortium name="The FANTOM Consortium"/>
            <consortium name="Riken Genome Exploration Research Group and Genome Science Group (Genome Network Project Core Group)"/>
        </authorList>
    </citation>
    <scope>NUCLEOTIDE SEQUENCE</scope>
    <source>
        <strain evidence="1">C57BL/6J</strain>
        <tissue evidence="1">Testis</tissue>
    </source>
</reference>
<accession>Q9D576</accession>
<dbReference type="MGI" id="MGI:1921959">
    <property type="gene designation" value="4930505O20Rik"/>
</dbReference>
<dbReference type="Gene3D" id="1.10.287.210">
    <property type="match status" value="1"/>
</dbReference>
<protein>
    <recommendedName>
        <fullName evidence="3">Envelope glycoprotein</fullName>
    </recommendedName>
</protein>